<reference evidence="1" key="1">
    <citation type="submission" date="2021-06" db="EMBL/GenBank/DDBJ databases">
        <authorList>
            <person name="Kallberg Y."/>
            <person name="Tangrot J."/>
            <person name="Rosling A."/>
        </authorList>
    </citation>
    <scope>NUCLEOTIDE SEQUENCE</scope>
    <source>
        <strain evidence="1">AZ414A</strain>
    </source>
</reference>
<protein>
    <submittedName>
        <fullName evidence="1">8293_t:CDS:1</fullName>
    </submittedName>
</protein>
<name>A0A9N9GH98_9GLOM</name>
<sequence length="71" mass="8705">WFNSPPLHEYLSYQREKFPFDLQTFNQFNENFMDFRDSASHDKILGMCQLRSDILRKKKQVEIEKAENLYK</sequence>
<organism evidence="1 2">
    <name type="scientific">Diversispora eburnea</name>
    <dbReference type="NCBI Taxonomy" id="1213867"/>
    <lineage>
        <taxon>Eukaryota</taxon>
        <taxon>Fungi</taxon>
        <taxon>Fungi incertae sedis</taxon>
        <taxon>Mucoromycota</taxon>
        <taxon>Glomeromycotina</taxon>
        <taxon>Glomeromycetes</taxon>
        <taxon>Diversisporales</taxon>
        <taxon>Diversisporaceae</taxon>
        <taxon>Diversispora</taxon>
    </lineage>
</organism>
<evidence type="ECO:0000313" key="1">
    <source>
        <dbReference type="EMBL" id="CAG8601876.1"/>
    </source>
</evidence>
<comment type="caution">
    <text evidence="1">The sequence shown here is derived from an EMBL/GenBank/DDBJ whole genome shotgun (WGS) entry which is preliminary data.</text>
</comment>
<feature type="non-terminal residue" evidence="1">
    <location>
        <position position="1"/>
    </location>
</feature>
<evidence type="ECO:0000313" key="2">
    <source>
        <dbReference type="Proteomes" id="UP000789706"/>
    </source>
</evidence>
<gene>
    <name evidence="1" type="ORF">DEBURN_LOCUS9562</name>
</gene>
<dbReference type="EMBL" id="CAJVPK010001907">
    <property type="protein sequence ID" value="CAG8601876.1"/>
    <property type="molecule type" value="Genomic_DNA"/>
</dbReference>
<dbReference type="OrthoDB" id="2427290at2759"/>
<dbReference type="AlphaFoldDB" id="A0A9N9GH98"/>
<accession>A0A9N9GH98</accession>
<dbReference type="Proteomes" id="UP000789706">
    <property type="component" value="Unassembled WGS sequence"/>
</dbReference>
<keyword evidence="2" id="KW-1185">Reference proteome</keyword>
<proteinExistence type="predicted"/>